<evidence type="ECO:0000259" key="5">
    <source>
        <dbReference type="PROSITE" id="PS50222"/>
    </source>
</evidence>
<dbReference type="SMART" id="SM00164">
    <property type="entry name" value="TBC"/>
    <property type="match status" value="1"/>
</dbReference>
<proteinExistence type="predicted"/>
<dbReference type="SMART" id="SM00568">
    <property type="entry name" value="GRAM"/>
    <property type="match status" value="2"/>
</dbReference>
<name>A0A507D501_9FUNG</name>
<feature type="compositionally biased region" description="Polar residues" evidence="3">
    <location>
        <begin position="1353"/>
        <end position="1401"/>
    </location>
</feature>
<dbReference type="OrthoDB" id="294251at2759"/>
<protein>
    <recommendedName>
        <fullName evidence="8">Rab-GAP TBC domain-containing protein</fullName>
    </recommendedName>
</protein>
<dbReference type="InterPro" id="IPR000195">
    <property type="entry name" value="Rab-GAP-TBC_dom"/>
</dbReference>
<feature type="domain" description="Rab-GAP TBC" evidence="4">
    <location>
        <begin position="776"/>
        <end position="963"/>
    </location>
</feature>
<dbReference type="GO" id="GO:0005096">
    <property type="term" value="F:GTPase activator activity"/>
    <property type="evidence" value="ECO:0007669"/>
    <property type="project" value="UniProtKB-KW"/>
</dbReference>
<evidence type="ECO:0000313" key="6">
    <source>
        <dbReference type="EMBL" id="TPX46582.1"/>
    </source>
</evidence>
<comment type="caution">
    <text evidence="6">The sequence shown here is derived from an EMBL/GenBank/DDBJ whole genome shotgun (WGS) entry which is preliminary data.</text>
</comment>
<dbReference type="InterPro" id="IPR035969">
    <property type="entry name" value="Rab-GAP_TBC_sf"/>
</dbReference>
<dbReference type="InterPro" id="IPR011992">
    <property type="entry name" value="EF-hand-dom_pair"/>
</dbReference>
<dbReference type="PROSITE" id="PS50086">
    <property type="entry name" value="TBC_RABGAP"/>
    <property type="match status" value="1"/>
</dbReference>
<accession>A0A507D501</accession>
<feature type="region of interest" description="Disordered" evidence="3">
    <location>
        <begin position="1263"/>
        <end position="1286"/>
    </location>
</feature>
<dbReference type="Gene3D" id="1.10.238.10">
    <property type="entry name" value="EF-hand"/>
    <property type="match status" value="1"/>
</dbReference>
<dbReference type="Gene3D" id="1.10.472.80">
    <property type="entry name" value="Ypt/Rab-GAP domain of gyp1p, domain 3"/>
    <property type="match status" value="1"/>
</dbReference>
<dbReference type="VEuPathDB" id="FungiDB:SeMB42_g03311"/>
<dbReference type="InterPro" id="IPR002048">
    <property type="entry name" value="EF_hand_dom"/>
</dbReference>
<dbReference type="EMBL" id="QEAM01000100">
    <property type="protein sequence ID" value="TPX46582.1"/>
    <property type="molecule type" value="Genomic_DNA"/>
</dbReference>
<dbReference type="InterPro" id="IPR018247">
    <property type="entry name" value="EF_Hand_1_Ca_BS"/>
</dbReference>
<dbReference type="CDD" id="cd00051">
    <property type="entry name" value="EFh"/>
    <property type="match status" value="1"/>
</dbReference>
<evidence type="ECO:0000256" key="2">
    <source>
        <dbReference type="ARBA" id="ARBA00022837"/>
    </source>
</evidence>
<dbReference type="GO" id="GO:0005509">
    <property type="term" value="F:calcium ion binding"/>
    <property type="evidence" value="ECO:0007669"/>
    <property type="project" value="InterPro"/>
</dbReference>
<reference evidence="6 7" key="1">
    <citation type="journal article" date="2019" name="Sci. Rep.">
        <title>Comparative genomics of chytrid fungi reveal insights into the obligate biotrophic and pathogenic lifestyle of Synchytrium endobioticum.</title>
        <authorList>
            <person name="van de Vossenberg B.T.L.H."/>
            <person name="Warris S."/>
            <person name="Nguyen H.D.T."/>
            <person name="van Gent-Pelzer M.P.E."/>
            <person name="Joly D.L."/>
            <person name="van de Geest H.C."/>
            <person name="Bonants P.J.M."/>
            <person name="Smith D.S."/>
            <person name="Levesque C.A."/>
            <person name="van der Lee T.A.J."/>
        </authorList>
    </citation>
    <scope>NUCLEOTIDE SEQUENCE [LARGE SCALE GENOMIC DNA]</scope>
    <source>
        <strain evidence="6 7">LEV6574</strain>
    </source>
</reference>
<dbReference type="SUPFAM" id="SSF47473">
    <property type="entry name" value="EF-hand"/>
    <property type="match status" value="1"/>
</dbReference>
<evidence type="ECO:0000313" key="7">
    <source>
        <dbReference type="Proteomes" id="UP000320475"/>
    </source>
</evidence>
<evidence type="ECO:0000256" key="1">
    <source>
        <dbReference type="ARBA" id="ARBA00022468"/>
    </source>
</evidence>
<sequence length="1576" mass="173265">MPFIRPTSVAELNSAAISWEPKAGNLFFALEQRKGNIGSKFLSTFAALGASLAASADTLQKLKWAEAEYRIVLKCKGRKYGDQVVAVGDTFDRIHESWNWIEQNLYLKLAELETSMSTGGRRAYTDDDVATFLIKQFEELAEQLSSSLEPRINSTISRLSERRSQLIHLFPGLEDEVLLNFFTCNYLENEASSVRGILYITRNYVCFHGVRGDTTDSAALHVRLRIPYKDVTGLELVTAKRVLMPDSIQISIKEINYLFSLYFYRKDCLRTISCLCDASMNYLIKGAEVSLSATADMFAKGGQNVSGDLANNMSGRKGGGLLMMGRSQGEFGLSRNRLARTIKMDLEEGDFTEQSLRGTPVRASPFAQANSGIETAFVSAPASPSNDYALNSSKQSNATEKVQSTKATDTDTSAFLYYAHVNLSSIRSLEDLDMQKRNIEFRRVFRLSYSETVLIEEAPCALWRKATATSHSGVVFVSPNYFCFGAFASTPGGSNAVAPLSSVLNVSGPASGTSVASNTTVSSGLTSILFESQELTMSLVIPLREITNVKKQPPTALPSAGRITAFSLSGYLAVSTRNRGDYWYSFGSAKGRDRATEVLLARLRNVDWHMDNSTVGSRSAQESAAALAAKLAERVDGASSPVALIGGDGTLSRRASGASTGSLDEYRFNLSASSMSSNDLPKSLTHPTVQVGLKYLFEEDLDSLPALRKGHPSYYEFHDMTDQEARQGTADDRERRKKEVTEHIKIWNDHLDVNGRDVCFIKDVKVLREFLIKTDGIPEKIRGDLWLVLSGAWYSKHEPMQYMKILTDHQGLASPFAEEIEKDVRRSLPEHPAYQSSVGIDALRRLLTAYSWRNPSIGYAQALNIISSVLLLHLKEEDAFRILCIVIERILPDHYTRTLVGSVVDQSVFSHLVSLHLPLLQAHLKKLYMDCSIFSVPWFMCLFLNTVPLKAGFKILDGFFLDGPSFIFWVALAVLKINERRLLAKGRDDDLFVGVLKDYFGRLAVDAPPDNESDNASFMTRSSYERGSSESPEKTDAAQDPSLLWGRPLLTTTLNIAYSQFAAVVNMDVIDSLRIRYRLSVVHQMEDASRKSQIRTLCEQVGLSFDEIAIVYDEVRSLEFDREEEGNGLVVGAAGTAAALSLLEEEHIRLMLIKEGGWAMVKNASDATPEKVKTLEKSIPLRDFRKVFGKMSPWRSAQPTPLTNPTVTPNTSISMYSSGGNIKSVAPANRAAEDPLQLALVDRIYFYCSFHYHFFHQNQSRSEGRDQAAVGTLSQPTNEEDNPMSPNGNTTVAYIVDLAAVIHILDIMMRQPLSNRLKFLFDIHDLDGDGYLSKHELKAIMDSFLEMFEKNRSSCGNTSPTSQSTWASESNSRGVDAATSLSPNGPMTGLGTMTSPVSGTANAMDTPILSIAKGGRRTRSASVIKPILVAEPEEDEAGDMTSLGGSINGNRGDAGMAESEISSPLGSGTSSSTAPFPREKQRSQQPGHSRTLSASGVGSKQSSRTSSERVRSETPPPNNGSNNGPFKLSFNEFLLAVLSQSIFVAFFEKTWTLKKEASDSGVGGCDMGRIVLESGS</sequence>
<dbReference type="GO" id="GO:0031267">
    <property type="term" value="F:small GTPase binding"/>
    <property type="evidence" value="ECO:0007669"/>
    <property type="project" value="TreeGrafter"/>
</dbReference>
<keyword evidence="2" id="KW-0106">Calcium</keyword>
<organism evidence="6 7">
    <name type="scientific">Synchytrium endobioticum</name>
    <dbReference type="NCBI Taxonomy" id="286115"/>
    <lineage>
        <taxon>Eukaryota</taxon>
        <taxon>Fungi</taxon>
        <taxon>Fungi incertae sedis</taxon>
        <taxon>Chytridiomycota</taxon>
        <taxon>Chytridiomycota incertae sedis</taxon>
        <taxon>Chytridiomycetes</taxon>
        <taxon>Synchytriales</taxon>
        <taxon>Synchytriaceae</taxon>
        <taxon>Synchytrium</taxon>
    </lineage>
</organism>
<dbReference type="FunFam" id="1.10.8.270:FF:000002">
    <property type="entry name" value="TBC1 domain family member 9B"/>
    <property type="match status" value="1"/>
</dbReference>
<dbReference type="Gene3D" id="2.30.29.30">
    <property type="entry name" value="Pleckstrin-homology domain (PH domain)/Phosphotyrosine-binding domain (PTB)"/>
    <property type="match status" value="2"/>
</dbReference>
<dbReference type="Pfam" id="PF00566">
    <property type="entry name" value="RabGAP-TBC"/>
    <property type="match status" value="1"/>
</dbReference>
<feature type="domain" description="EF-hand" evidence="5">
    <location>
        <begin position="1312"/>
        <end position="1347"/>
    </location>
</feature>
<feature type="compositionally biased region" description="Polar residues" evidence="3">
    <location>
        <begin position="1483"/>
        <end position="1501"/>
    </location>
</feature>
<keyword evidence="1" id="KW-0343">GTPase activation</keyword>
<feature type="compositionally biased region" description="Basic and acidic residues" evidence="3">
    <location>
        <begin position="1023"/>
        <end position="1037"/>
    </location>
</feature>
<dbReference type="InterPro" id="IPR011993">
    <property type="entry name" value="PH-like_dom_sf"/>
</dbReference>
<feature type="region of interest" description="Disordered" evidence="3">
    <location>
        <begin position="1352"/>
        <end position="1401"/>
    </location>
</feature>
<dbReference type="Pfam" id="PF13405">
    <property type="entry name" value="EF-hand_6"/>
    <property type="match status" value="1"/>
</dbReference>
<dbReference type="SUPFAM" id="SSF47923">
    <property type="entry name" value="Ypt/Rab-GAP domain of gyp1p"/>
    <property type="match status" value="2"/>
</dbReference>
<dbReference type="PROSITE" id="PS00018">
    <property type="entry name" value="EF_HAND_1"/>
    <property type="match status" value="1"/>
</dbReference>
<dbReference type="SMART" id="SM00054">
    <property type="entry name" value="EFh"/>
    <property type="match status" value="1"/>
</dbReference>
<feature type="region of interest" description="Disordered" evidence="3">
    <location>
        <begin position="1430"/>
        <end position="1524"/>
    </location>
</feature>
<dbReference type="PANTHER" id="PTHR47219:SF20">
    <property type="entry name" value="TBC1 DOMAIN FAMILY MEMBER 2B"/>
    <property type="match status" value="1"/>
</dbReference>
<gene>
    <name evidence="6" type="ORF">SeLEV6574_g03158</name>
</gene>
<dbReference type="PANTHER" id="PTHR47219">
    <property type="entry name" value="RAB GTPASE-ACTIVATING PROTEIN 1-LIKE"/>
    <property type="match status" value="1"/>
</dbReference>
<feature type="compositionally biased region" description="Low complexity" evidence="3">
    <location>
        <begin position="1459"/>
        <end position="1473"/>
    </location>
</feature>
<dbReference type="Proteomes" id="UP000320475">
    <property type="component" value="Unassembled WGS sequence"/>
</dbReference>
<dbReference type="InterPro" id="IPR004182">
    <property type="entry name" value="GRAM"/>
</dbReference>
<evidence type="ECO:0000259" key="4">
    <source>
        <dbReference type="PROSITE" id="PS50086"/>
    </source>
</evidence>
<dbReference type="Gene3D" id="1.10.8.270">
    <property type="entry name" value="putative rabgap domain of human tbc1 domain family member 14 like domains"/>
    <property type="match status" value="1"/>
</dbReference>
<feature type="region of interest" description="Disordered" evidence="3">
    <location>
        <begin position="1011"/>
        <end position="1039"/>
    </location>
</feature>
<dbReference type="PROSITE" id="PS50222">
    <property type="entry name" value="EF_HAND_2"/>
    <property type="match status" value="1"/>
</dbReference>
<evidence type="ECO:0008006" key="8">
    <source>
        <dbReference type="Google" id="ProtNLM"/>
    </source>
</evidence>
<dbReference type="Pfam" id="PF02893">
    <property type="entry name" value="GRAM"/>
    <property type="match status" value="1"/>
</dbReference>
<evidence type="ECO:0000256" key="3">
    <source>
        <dbReference type="SAM" id="MobiDB-lite"/>
    </source>
</evidence>
<dbReference type="InterPro" id="IPR050302">
    <property type="entry name" value="Rab_GAP_TBC_domain"/>
</dbReference>